<keyword evidence="1" id="KW-1133">Transmembrane helix</keyword>
<evidence type="ECO:0000313" key="3">
    <source>
        <dbReference type="Proteomes" id="UP000295274"/>
    </source>
</evidence>
<comment type="caution">
    <text evidence="2">The sequence shown here is derived from an EMBL/GenBank/DDBJ whole genome shotgun (WGS) entry which is preliminary data.</text>
</comment>
<organism evidence="2 3">
    <name type="scientific">Maribacter caenipelagi</name>
    <dbReference type="NCBI Taxonomy" id="1447781"/>
    <lineage>
        <taxon>Bacteria</taxon>
        <taxon>Pseudomonadati</taxon>
        <taxon>Bacteroidota</taxon>
        <taxon>Flavobacteriia</taxon>
        <taxon>Flavobacteriales</taxon>
        <taxon>Flavobacteriaceae</taxon>
        <taxon>Maribacter</taxon>
    </lineage>
</organism>
<dbReference type="AlphaFoldDB" id="A0A4R7D8V1"/>
<accession>A0A4R7D8V1</accession>
<keyword evidence="1" id="KW-0472">Membrane</keyword>
<dbReference type="EMBL" id="SNZW01000013">
    <property type="protein sequence ID" value="TDS16671.1"/>
    <property type="molecule type" value="Genomic_DNA"/>
</dbReference>
<gene>
    <name evidence="2" type="ORF">DFQ03_1152</name>
</gene>
<dbReference type="Proteomes" id="UP000295274">
    <property type="component" value="Unassembled WGS sequence"/>
</dbReference>
<sequence length="58" mass="6624">MAIPMGSHKAMFEVNKPTNTPENMPITSLIPFLLLIEFIIIHFLIVCFFDYGKLKKGL</sequence>
<name>A0A4R7D8V1_9FLAO</name>
<feature type="transmembrane region" description="Helical" evidence="1">
    <location>
        <begin position="29"/>
        <end position="49"/>
    </location>
</feature>
<reference evidence="2 3" key="1">
    <citation type="submission" date="2019-03" db="EMBL/GenBank/DDBJ databases">
        <title>Genomic Encyclopedia of Type Strains, Phase III (KMG-III): the genomes of soil and plant-associated and newly described type strains.</title>
        <authorList>
            <person name="Whitman W."/>
        </authorList>
    </citation>
    <scope>NUCLEOTIDE SEQUENCE [LARGE SCALE GENOMIC DNA]</scope>
    <source>
        <strain evidence="2 3">CECT 8455</strain>
    </source>
</reference>
<keyword evidence="3" id="KW-1185">Reference proteome</keyword>
<protein>
    <submittedName>
        <fullName evidence="2">Uncharacterized protein</fullName>
    </submittedName>
</protein>
<evidence type="ECO:0000256" key="1">
    <source>
        <dbReference type="SAM" id="Phobius"/>
    </source>
</evidence>
<evidence type="ECO:0000313" key="2">
    <source>
        <dbReference type="EMBL" id="TDS16671.1"/>
    </source>
</evidence>
<proteinExistence type="predicted"/>
<keyword evidence="1" id="KW-0812">Transmembrane</keyword>